<dbReference type="EMBL" id="NGKU01000001">
    <property type="protein sequence ID" value="OTN77144.1"/>
    <property type="molecule type" value="Genomic_DNA"/>
</dbReference>
<dbReference type="AlphaFoldDB" id="A0A242A7Z3"/>
<dbReference type="PROSITE" id="PS51257">
    <property type="entry name" value="PROKAR_LIPOPROTEIN"/>
    <property type="match status" value="1"/>
</dbReference>
<accession>A0A242A7Z3</accession>
<reference evidence="1 2" key="1">
    <citation type="submission" date="2017-05" db="EMBL/GenBank/DDBJ databases">
        <title>The Genome Sequence of Enterococcus sp. 8G7_MSG3316.</title>
        <authorList>
            <consortium name="The Broad Institute Genomics Platform"/>
            <consortium name="The Broad Institute Genomic Center for Infectious Diseases"/>
            <person name="Earl A."/>
            <person name="Manson A."/>
            <person name="Schwartman J."/>
            <person name="Gilmore M."/>
            <person name="Abouelleil A."/>
            <person name="Cao P."/>
            <person name="Chapman S."/>
            <person name="Cusick C."/>
            <person name="Shea T."/>
            <person name="Young S."/>
            <person name="Neafsey D."/>
            <person name="Nusbaum C."/>
            <person name="Birren B."/>
        </authorList>
    </citation>
    <scope>NUCLEOTIDE SEQUENCE [LARGE SCALE GENOMIC DNA]</scope>
    <source>
        <strain evidence="1 2">8G7_MSG3316</strain>
    </source>
</reference>
<comment type="caution">
    <text evidence="1">The sequence shown here is derived from an EMBL/GenBank/DDBJ whole genome shotgun (WGS) entry which is preliminary data.</text>
</comment>
<proteinExistence type="predicted"/>
<dbReference type="NCBIfam" id="TIGR01655">
    <property type="entry name" value="yxeA_fam"/>
    <property type="match status" value="1"/>
</dbReference>
<dbReference type="Gene3D" id="2.40.50.480">
    <property type="match status" value="1"/>
</dbReference>
<dbReference type="SUPFAM" id="SSF159121">
    <property type="entry name" value="BC4932-like"/>
    <property type="match status" value="1"/>
</dbReference>
<name>A0A242A7Z3_9ENTE</name>
<dbReference type="Proteomes" id="UP000195043">
    <property type="component" value="Unassembled WGS sequence"/>
</dbReference>
<gene>
    <name evidence="1" type="ORF">A5886_002224</name>
</gene>
<dbReference type="InterPro" id="IPR036166">
    <property type="entry name" value="YxeA-like_sf"/>
</dbReference>
<dbReference type="Pfam" id="PF06486">
    <property type="entry name" value="DUF1093"/>
    <property type="match status" value="1"/>
</dbReference>
<evidence type="ECO:0008006" key="3">
    <source>
        <dbReference type="Google" id="ProtNLM"/>
    </source>
</evidence>
<sequence length="118" mass="13237">MKKIIASLLTAAIFIGGCLFTYQYYYGGSDYYTQITTAGDHDSAISNDGVVENIYRYEQTAYNAQGDSKAVTMEEYRSTPLKEGAYLKLVVNPSKGVLRWEEIDKEQVPQPALTEMTK</sequence>
<dbReference type="RefSeq" id="WP_086276044.1">
    <property type="nucleotide sequence ID" value="NZ_NGKU01000001.1"/>
</dbReference>
<dbReference type="InterPro" id="IPR006542">
    <property type="entry name" value="DUF1093"/>
</dbReference>
<keyword evidence="2" id="KW-1185">Reference proteome</keyword>
<organism evidence="1 2">
    <name type="scientific">Candidatus Enterococcus testudinis</name>
    <dbReference type="NCBI Taxonomy" id="1834191"/>
    <lineage>
        <taxon>Bacteria</taxon>
        <taxon>Bacillati</taxon>
        <taxon>Bacillota</taxon>
        <taxon>Bacilli</taxon>
        <taxon>Lactobacillales</taxon>
        <taxon>Enterococcaceae</taxon>
        <taxon>Enterococcus</taxon>
    </lineage>
</organism>
<evidence type="ECO:0000313" key="1">
    <source>
        <dbReference type="EMBL" id="OTN77144.1"/>
    </source>
</evidence>
<evidence type="ECO:0000313" key="2">
    <source>
        <dbReference type="Proteomes" id="UP000195043"/>
    </source>
</evidence>
<dbReference type="PANTHER" id="PTHR36433">
    <property type="entry name" value="HYPOTHETICAL CYTOSOLIC PROTEIN"/>
    <property type="match status" value="1"/>
</dbReference>
<dbReference type="PANTHER" id="PTHR36433:SF2">
    <property type="entry name" value="YXEA FAMILY PROTEIN"/>
    <property type="match status" value="1"/>
</dbReference>
<protein>
    <recommendedName>
        <fullName evidence="3">YxeA family protein</fullName>
    </recommendedName>
</protein>
<dbReference type="STRING" id="1834191.A5886_002224"/>
<dbReference type="OrthoDB" id="2243114at2"/>